<evidence type="ECO:0000313" key="1">
    <source>
        <dbReference type="EMBL" id="KAJ3552921.1"/>
    </source>
</evidence>
<accession>A0ACC1T4T6</accession>
<dbReference type="Proteomes" id="UP001148662">
    <property type="component" value="Unassembled WGS sequence"/>
</dbReference>
<dbReference type="EMBL" id="JANHOG010000601">
    <property type="protein sequence ID" value="KAJ3552921.1"/>
    <property type="molecule type" value="Genomic_DNA"/>
</dbReference>
<evidence type="ECO:0000313" key="2">
    <source>
        <dbReference type="Proteomes" id="UP001148662"/>
    </source>
</evidence>
<organism evidence="1 2">
    <name type="scientific">Phlebia brevispora</name>
    <dbReference type="NCBI Taxonomy" id="194682"/>
    <lineage>
        <taxon>Eukaryota</taxon>
        <taxon>Fungi</taxon>
        <taxon>Dikarya</taxon>
        <taxon>Basidiomycota</taxon>
        <taxon>Agaricomycotina</taxon>
        <taxon>Agaricomycetes</taxon>
        <taxon>Polyporales</taxon>
        <taxon>Meruliaceae</taxon>
        <taxon>Phlebia</taxon>
    </lineage>
</organism>
<name>A0ACC1T4T6_9APHY</name>
<reference evidence="1" key="1">
    <citation type="submission" date="2022-07" db="EMBL/GenBank/DDBJ databases">
        <title>Genome Sequence of Phlebia brevispora.</title>
        <authorList>
            <person name="Buettner E."/>
        </authorList>
    </citation>
    <scope>NUCLEOTIDE SEQUENCE</scope>
    <source>
        <strain evidence="1">MPL23</strain>
    </source>
</reference>
<keyword evidence="2" id="KW-1185">Reference proteome</keyword>
<sequence>MLAVRRCASLVRLTRASLSLTLPRRHVSSKPVENTNVETDSHGIPTQPTWSVNELLSSYPKPVITPATLKHLHELSALIPPEEGTPEHARLTSEMENLVKLVEAVRLVDVGQTTESGDGEVPDGRIWAEGTGISLEYKKEPAPFPPEGEVHGQALLGYASRTENKLYVVDTERLKR</sequence>
<protein>
    <submittedName>
        <fullName evidence="1">Uncharacterized protein</fullName>
    </submittedName>
</protein>
<gene>
    <name evidence="1" type="ORF">NM688_g3896</name>
</gene>
<proteinExistence type="predicted"/>
<comment type="caution">
    <text evidence="1">The sequence shown here is derived from an EMBL/GenBank/DDBJ whole genome shotgun (WGS) entry which is preliminary data.</text>
</comment>